<comment type="caution">
    <text evidence="2">The sequence shown here is derived from an EMBL/GenBank/DDBJ whole genome shotgun (WGS) entry which is preliminary data.</text>
</comment>
<dbReference type="Proteomes" id="UP000191933">
    <property type="component" value="Unassembled WGS sequence"/>
</dbReference>
<sequence>MRLSTSRSRTCPLTFKDTLDVCFMISPPDWAAAPLVTVVAATVAADDISKFRRESSNMPVPGMASSTSSIGEIKGFASRGENADH</sequence>
<feature type="region of interest" description="Disordered" evidence="1">
    <location>
        <begin position="55"/>
        <end position="85"/>
    </location>
</feature>
<protein>
    <submittedName>
        <fullName evidence="2">Uncharacterized protein</fullName>
    </submittedName>
</protein>
<accession>A0A9W5B6D0</accession>
<keyword evidence="3" id="KW-1185">Reference proteome</keyword>
<dbReference type="EMBL" id="FBVY01000038">
    <property type="protein sequence ID" value="CUX00523.1"/>
    <property type="molecule type" value="Genomic_DNA"/>
</dbReference>
<evidence type="ECO:0000313" key="2">
    <source>
        <dbReference type="EMBL" id="CUX00523.1"/>
    </source>
</evidence>
<reference evidence="2 3" key="1">
    <citation type="submission" date="2016-01" db="EMBL/GenBank/DDBJ databases">
        <authorList>
            <person name="Regsiter A."/>
            <person name="william w."/>
        </authorList>
    </citation>
    <scope>NUCLEOTIDE SEQUENCE [LARGE SCALE GENOMIC DNA]</scope>
    <source>
        <strain evidence="2 3">CFBP 5494</strain>
    </source>
</reference>
<proteinExistence type="predicted"/>
<name>A0A9W5B6D0_9HYPH</name>
<evidence type="ECO:0000313" key="3">
    <source>
        <dbReference type="Proteomes" id="UP000191933"/>
    </source>
</evidence>
<organism evidence="2 3">
    <name type="scientific">Agrobacterium genomosp. 2 str. CFBP 5494</name>
    <dbReference type="NCBI Taxonomy" id="1183436"/>
    <lineage>
        <taxon>Bacteria</taxon>
        <taxon>Pseudomonadati</taxon>
        <taxon>Pseudomonadota</taxon>
        <taxon>Alphaproteobacteria</taxon>
        <taxon>Hyphomicrobiales</taxon>
        <taxon>Rhizobiaceae</taxon>
        <taxon>Rhizobium/Agrobacterium group</taxon>
        <taxon>Agrobacterium</taxon>
        <taxon>Agrobacterium tumefaciens complex</taxon>
    </lineage>
</organism>
<evidence type="ECO:0000256" key="1">
    <source>
        <dbReference type="SAM" id="MobiDB-lite"/>
    </source>
</evidence>
<gene>
    <name evidence="2" type="ORF">AGR2A_Lc90037</name>
</gene>
<dbReference type="AlphaFoldDB" id="A0A9W5B6D0"/>